<keyword evidence="1" id="KW-1133">Transmembrane helix</keyword>
<name>A0A1Z3HKR5_9CYAN</name>
<protein>
    <submittedName>
        <fullName evidence="2">Transporter protein</fullName>
    </submittedName>
</protein>
<dbReference type="Proteomes" id="UP000191901">
    <property type="component" value="Chromosome"/>
</dbReference>
<proteinExistence type="predicted"/>
<dbReference type="KEGG" id="hhg:XM38_018490"/>
<dbReference type="EMBL" id="CP021983">
    <property type="protein sequence ID" value="ASC70901.1"/>
    <property type="molecule type" value="Genomic_DNA"/>
</dbReference>
<feature type="transmembrane region" description="Helical" evidence="1">
    <location>
        <begin position="113"/>
        <end position="134"/>
    </location>
</feature>
<evidence type="ECO:0000313" key="3">
    <source>
        <dbReference type="Proteomes" id="UP000191901"/>
    </source>
</evidence>
<organism evidence="2 3">
    <name type="scientific">Halomicronema hongdechloris C2206</name>
    <dbReference type="NCBI Taxonomy" id="1641165"/>
    <lineage>
        <taxon>Bacteria</taxon>
        <taxon>Bacillati</taxon>
        <taxon>Cyanobacteriota</taxon>
        <taxon>Cyanophyceae</taxon>
        <taxon>Nodosilineales</taxon>
        <taxon>Nodosilineaceae</taxon>
        <taxon>Halomicronema</taxon>
    </lineage>
</organism>
<dbReference type="Gene3D" id="1.20.1530.20">
    <property type="match status" value="1"/>
</dbReference>
<reference evidence="2 3" key="1">
    <citation type="journal article" date="2016" name="Biochim. Biophys. Acta">
        <title>Characterization of red-shifted phycobilisomes isolated from the chlorophyll f-containing cyanobacterium Halomicronema hongdechloris.</title>
        <authorList>
            <person name="Li Y."/>
            <person name="Lin Y."/>
            <person name="Garvey C.J."/>
            <person name="Birch D."/>
            <person name="Corkery R.W."/>
            <person name="Loughlin P.C."/>
            <person name="Scheer H."/>
            <person name="Willows R.D."/>
            <person name="Chen M."/>
        </authorList>
    </citation>
    <scope>NUCLEOTIDE SEQUENCE [LARGE SCALE GENOMIC DNA]</scope>
    <source>
        <strain evidence="2 3">C2206</strain>
    </source>
</reference>
<dbReference type="InterPro" id="IPR038770">
    <property type="entry name" value="Na+/solute_symporter_sf"/>
</dbReference>
<feature type="transmembrane region" description="Helical" evidence="1">
    <location>
        <begin position="52"/>
        <end position="77"/>
    </location>
</feature>
<keyword evidence="3" id="KW-1185">Reference proteome</keyword>
<feature type="transmembrane region" description="Helical" evidence="1">
    <location>
        <begin position="89"/>
        <end position="107"/>
    </location>
</feature>
<sequence length="142" mass="15078">MSSETSSMITVAMTKGLGLLHWVKWLSLVFLGLIIAGLLVKERANVGSFFLQVGWMMLALMVLTMALGYTIATLASLDNRSATAITIEVGIHNGTLAIAIASAPAFLNTPAMAIPAAIYSLLMFAVSGAFAWWAQRQATIST</sequence>
<feature type="transmembrane region" description="Helical" evidence="1">
    <location>
        <begin position="21"/>
        <end position="40"/>
    </location>
</feature>
<evidence type="ECO:0000313" key="2">
    <source>
        <dbReference type="EMBL" id="ASC70901.1"/>
    </source>
</evidence>
<dbReference type="RefSeq" id="WP_256995565.1">
    <property type="nucleotide sequence ID" value="NZ_CP021983.2"/>
</dbReference>
<evidence type="ECO:0000256" key="1">
    <source>
        <dbReference type="SAM" id="Phobius"/>
    </source>
</evidence>
<keyword evidence="1" id="KW-0812">Transmembrane</keyword>
<accession>A0A1Z3HKR5</accession>
<keyword evidence="1" id="KW-0472">Membrane</keyword>
<dbReference type="AlphaFoldDB" id="A0A1Z3HKR5"/>
<gene>
    <name evidence="2" type="ORF">XM38_018490</name>
</gene>